<evidence type="ECO:0000256" key="12">
    <source>
        <dbReference type="PIRSR" id="PIRSR000178-1"/>
    </source>
</evidence>
<evidence type="ECO:0000256" key="8">
    <source>
        <dbReference type="ARBA" id="ARBA00022989"/>
    </source>
</evidence>
<evidence type="ECO:0000256" key="5">
    <source>
        <dbReference type="ARBA" id="ARBA00022617"/>
    </source>
</evidence>
<dbReference type="GO" id="GO:0006099">
    <property type="term" value="P:tricarboxylic acid cycle"/>
    <property type="evidence" value="ECO:0007669"/>
    <property type="project" value="InterPro"/>
</dbReference>
<keyword evidence="6 13" id="KW-0812">Transmembrane</keyword>
<dbReference type="InterPro" id="IPR034804">
    <property type="entry name" value="SQR/QFR_C/D"/>
</dbReference>
<dbReference type="NCBIfam" id="TIGR02970">
    <property type="entry name" value="succ_dehyd_cytB"/>
    <property type="match status" value="1"/>
</dbReference>
<keyword evidence="8 13" id="KW-1133">Transmembrane helix</keyword>
<comment type="subcellular location">
    <subcellularLocation>
        <location evidence="2">Membrane</location>
        <topology evidence="2">Multi-pass membrane protein</topology>
    </subcellularLocation>
</comment>
<comment type="caution">
    <text evidence="14">The sequence shown here is derived from an EMBL/GenBank/DDBJ whole genome shotgun (WGS) entry which is preliminary data.</text>
</comment>
<dbReference type="InterPro" id="IPR018495">
    <property type="entry name" value="Succ_DH_cyt_bsu_CS"/>
</dbReference>
<comment type="subunit">
    <text evidence="11">Part of an enzyme complex containing four subunits: a flavoprotein, an iron-sulfur protein, plus two membrane-anchoring proteins, SdhC and SdhD. The complex can form homotrimers.</text>
</comment>
<evidence type="ECO:0000313" key="15">
    <source>
        <dbReference type="Proteomes" id="UP000315825"/>
    </source>
</evidence>
<evidence type="ECO:0000256" key="1">
    <source>
        <dbReference type="ARBA" id="ARBA00004050"/>
    </source>
</evidence>
<keyword evidence="10 13" id="KW-0472">Membrane</keyword>
<dbReference type="EMBL" id="SHBE01000001">
    <property type="protein sequence ID" value="RZO27280.1"/>
    <property type="molecule type" value="Genomic_DNA"/>
</dbReference>
<comment type="function">
    <text evidence="1">Membrane-anchoring subunit of succinate dehydrogenase (SDH).</text>
</comment>
<dbReference type="PANTHER" id="PTHR10978">
    <property type="entry name" value="SUCCINATE DEHYDROGENASE CYTOCHROME B560 SUBUNIT"/>
    <property type="match status" value="1"/>
</dbReference>
<dbReference type="InterPro" id="IPR014314">
    <property type="entry name" value="Succ_DH_cytb556"/>
</dbReference>
<dbReference type="CDD" id="cd03499">
    <property type="entry name" value="SQR_TypeC_SdhC"/>
    <property type="match status" value="1"/>
</dbReference>
<dbReference type="PANTHER" id="PTHR10978:SF5">
    <property type="entry name" value="SUCCINATE DEHYDROGENASE CYTOCHROME B560 SUBUNIT, MITOCHONDRIAL"/>
    <property type="match status" value="1"/>
</dbReference>
<dbReference type="Gene3D" id="1.20.1300.10">
    <property type="entry name" value="Fumarate reductase/succinate dehydrogenase, transmembrane subunit"/>
    <property type="match status" value="1"/>
</dbReference>
<feature type="transmembrane region" description="Helical" evidence="13">
    <location>
        <begin position="30"/>
        <end position="51"/>
    </location>
</feature>
<comment type="similarity">
    <text evidence="3">Belongs to the cytochrome b560 family.</text>
</comment>
<evidence type="ECO:0000256" key="2">
    <source>
        <dbReference type="ARBA" id="ARBA00004141"/>
    </source>
</evidence>
<dbReference type="SUPFAM" id="SSF81343">
    <property type="entry name" value="Fumarate reductase respiratory complex transmembrane subunits"/>
    <property type="match status" value="1"/>
</dbReference>
<dbReference type="Pfam" id="PF01127">
    <property type="entry name" value="Sdh_cyt"/>
    <property type="match status" value="1"/>
</dbReference>
<keyword evidence="7 12" id="KW-0479">Metal-binding</keyword>
<evidence type="ECO:0000256" key="6">
    <source>
        <dbReference type="ARBA" id="ARBA00022692"/>
    </source>
</evidence>
<evidence type="ECO:0000256" key="7">
    <source>
        <dbReference type="ARBA" id="ARBA00022723"/>
    </source>
</evidence>
<keyword evidence="5 12" id="KW-0349">Heme</keyword>
<keyword evidence="9 12" id="KW-0408">Iron</keyword>
<feature type="transmembrane region" description="Helical" evidence="13">
    <location>
        <begin position="101"/>
        <end position="121"/>
    </location>
</feature>
<feature type="transmembrane region" description="Helical" evidence="13">
    <location>
        <begin position="7"/>
        <end position="24"/>
    </location>
</feature>
<organism evidence="14 15">
    <name type="scientific">SAR86 cluster bacterium</name>
    <dbReference type="NCBI Taxonomy" id="2030880"/>
    <lineage>
        <taxon>Bacteria</taxon>
        <taxon>Pseudomonadati</taxon>
        <taxon>Pseudomonadota</taxon>
        <taxon>Gammaproteobacteria</taxon>
        <taxon>SAR86 cluster</taxon>
    </lineage>
</organism>
<evidence type="ECO:0000256" key="9">
    <source>
        <dbReference type="ARBA" id="ARBA00023004"/>
    </source>
</evidence>
<dbReference type="InterPro" id="IPR000701">
    <property type="entry name" value="SuccDH_FuR_B_TM-su"/>
</dbReference>
<accession>A0A520N1C2</accession>
<evidence type="ECO:0000313" key="14">
    <source>
        <dbReference type="EMBL" id="RZO27280.1"/>
    </source>
</evidence>
<evidence type="ECO:0000256" key="13">
    <source>
        <dbReference type="SAM" id="Phobius"/>
    </source>
</evidence>
<sequence length="124" mass="14328">MRRRPTFINLFLIKLPISAMSSITHRATGIVNFFVTIPTFVLLFLTNYLLNDDNLWDINKFSFEVKILISVSLISFTYHILAGIRHLLIDFTDFGHEIDEARSSAIFVFGLTLIISIFLIMEAW</sequence>
<reference evidence="14 15" key="1">
    <citation type="submission" date="2019-02" db="EMBL/GenBank/DDBJ databases">
        <title>Prokaryotic population dynamics and viral predation in marine succession experiment using metagenomics: the confinement effect.</title>
        <authorList>
            <person name="Haro-Moreno J.M."/>
            <person name="Rodriguez-Valera F."/>
            <person name="Lopez-Perez M."/>
        </authorList>
    </citation>
    <scope>NUCLEOTIDE SEQUENCE [LARGE SCALE GENOMIC DNA]</scope>
    <source>
        <strain evidence="14">MED-G159</strain>
    </source>
</reference>
<protein>
    <recommendedName>
        <fullName evidence="4">Succinate dehydrogenase cytochrome b556 subunit</fullName>
    </recommendedName>
</protein>
<dbReference type="GO" id="GO:0005886">
    <property type="term" value="C:plasma membrane"/>
    <property type="evidence" value="ECO:0007669"/>
    <property type="project" value="TreeGrafter"/>
</dbReference>
<evidence type="ECO:0000256" key="11">
    <source>
        <dbReference type="ARBA" id="ARBA00025912"/>
    </source>
</evidence>
<dbReference type="PIRSF" id="PIRSF000178">
    <property type="entry name" value="SDH_cyt_b560"/>
    <property type="match status" value="1"/>
</dbReference>
<comment type="cofactor">
    <cofactor evidence="12">
        <name>heme</name>
        <dbReference type="ChEBI" id="CHEBI:30413"/>
    </cofactor>
    <text evidence="12">The heme is bound between the two transmembrane subunits.</text>
</comment>
<evidence type="ECO:0000256" key="10">
    <source>
        <dbReference type="ARBA" id="ARBA00023136"/>
    </source>
</evidence>
<feature type="binding site" description="axial binding residue" evidence="12">
    <location>
        <position position="79"/>
    </location>
    <ligand>
        <name>heme</name>
        <dbReference type="ChEBI" id="CHEBI:30413"/>
        <note>ligand shared with second transmembrane subunit</note>
    </ligand>
    <ligandPart>
        <name>Fe</name>
        <dbReference type="ChEBI" id="CHEBI:18248"/>
    </ligandPart>
</feature>
<dbReference type="Proteomes" id="UP000315825">
    <property type="component" value="Unassembled WGS sequence"/>
</dbReference>
<evidence type="ECO:0000256" key="4">
    <source>
        <dbReference type="ARBA" id="ARBA00020076"/>
    </source>
</evidence>
<evidence type="ECO:0000256" key="3">
    <source>
        <dbReference type="ARBA" id="ARBA00007244"/>
    </source>
</evidence>
<dbReference type="GO" id="GO:0009055">
    <property type="term" value="F:electron transfer activity"/>
    <property type="evidence" value="ECO:0007669"/>
    <property type="project" value="InterPro"/>
</dbReference>
<name>A0A520N1C2_9GAMM</name>
<proteinExistence type="inferred from homology"/>
<feature type="transmembrane region" description="Helical" evidence="13">
    <location>
        <begin position="63"/>
        <end position="81"/>
    </location>
</feature>
<gene>
    <name evidence="14" type="primary">sdhC</name>
    <name evidence="14" type="ORF">EVA92_00610</name>
</gene>
<dbReference type="GO" id="GO:0046872">
    <property type="term" value="F:metal ion binding"/>
    <property type="evidence" value="ECO:0007669"/>
    <property type="project" value="UniProtKB-KW"/>
</dbReference>
<dbReference type="AlphaFoldDB" id="A0A520N1C2"/>
<dbReference type="PROSITE" id="PS01000">
    <property type="entry name" value="SDH_CYT_1"/>
    <property type="match status" value="1"/>
</dbReference>